<reference evidence="9" key="1">
    <citation type="submission" date="2020-02" db="EMBL/GenBank/DDBJ databases">
        <title>Genomic and physiological characterization of two novel Nitrospinaceae genera.</title>
        <authorList>
            <person name="Mueller A.J."/>
            <person name="Jung M.-Y."/>
            <person name="Strachan C.R."/>
            <person name="Herbold C.W."/>
            <person name="Kirkegaard R.H."/>
            <person name="Daims H."/>
        </authorList>
    </citation>
    <scope>NUCLEOTIDE SEQUENCE [LARGE SCALE GENOMIC DNA]</scope>
</reference>
<protein>
    <submittedName>
        <fullName evidence="8">YicC family protein</fullName>
    </submittedName>
</protein>
<evidence type="ECO:0000256" key="3">
    <source>
        <dbReference type="ARBA" id="ARBA00022759"/>
    </source>
</evidence>
<evidence type="ECO:0000256" key="4">
    <source>
        <dbReference type="ARBA" id="ARBA00022801"/>
    </source>
</evidence>
<feature type="domain" description="Endoribonuclease YicC-like C-terminal" evidence="7">
    <location>
        <begin position="177"/>
        <end position="293"/>
    </location>
</feature>
<keyword evidence="4" id="KW-0378">Hydrolase</keyword>
<evidence type="ECO:0000256" key="5">
    <source>
        <dbReference type="ARBA" id="ARBA00035648"/>
    </source>
</evidence>
<name>A0A7T0C399_9BACT</name>
<evidence type="ECO:0000259" key="7">
    <source>
        <dbReference type="Pfam" id="PF08340"/>
    </source>
</evidence>
<comment type="similarity">
    <text evidence="5">Belongs to the YicC/YloC family.</text>
</comment>
<dbReference type="InterPro" id="IPR013527">
    <property type="entry name" value="YicC-like_N"/>
</dbReference>
<feature type="domain" description="Endoribonuclease YicC-like N-terminal" evidence="6">
    <location>
        <begin position="3"/>
        <end position="157"/>
    </location>
</feature>
<accession>A0A7T0C399</accession>
<sequence>MFKSMTGFGRAEKQLGNYTCKVEIRSVNNRFLEVKTRIPKNFASLELPLKKLIKSKCARGTVDCSVTLQKNDADGITGEIRPNLPLATQYHGALIQIRESLGLSGEIDLNSLLSFKDLIQVEPTSVDEEKEELVLSAAEDAMNELLTMRRHEGDHLQTDILQRLDEIETCKEAIMPRQQIMVEQYKERLKERIQALLDGAPMEESRLAQEVALMADRCDITEEITRLESHLNHFRQLAESEEPIGRKLEFLIQEFNRETNTIGSKAIDLEISKSTIEIKSILEKIREQLANIE</sequence>
<evidence type="ECO:0000256" key="2">
    <source>
        <dbReference type="ARBA" id="ARBA00022722"/>
    </source>
</evidence>
<keyword evidence="2" id="KW-0540">Nuclease</keyword>
<dbReference type="KEGG" id="nva:G3M78_10285"/>
<dbReference type="EMBL" id="CP048620">
    <property type="protein sequence ID" value="QPJ65757.1"/>
    <property type="molecule type" value="Genomic_DNA"/>
</dbReference>
<dbReference type="Pfam" id="PF03755">
    <property type="entry name" value="YicC-like_N"/>
    <property type="match status" value="1"/>
</dbReference>
<dbReference type="InterPro" id="IPR005229">
    <property type="entry name" value="YicC/YloC-like"/>
</dbReference>
<dbReference type="AlphaFoldDB" id="A0A7T0C399"/>
<dbReference type="NCBIfam" id="TIGR00255">
    <property type="entry name" value="YicC/YloC family endoribonuclease"/>
    <property type="match status" value="1"/>
</dbReference>
<evidence type="ECO:0000259" key="6">
    <source>
        <dbReference type="Pfam" id="PF03755"/>
    </source>
</evidence>
<gene>
    <name evidence="8" type="ORF">G3M78_10285</name>
</gene>
<proteinExistence type="inferred from homology"/>
<dbReference type="PANTHER" id="PTHR30636:SF3">
    <property type="entry name" value="UPF0701 PROTEIN YICC"/>
    <property type="match status" value="1"/>
</dbReference>
<keyword evidence="3" id="KW-0255">Endonuclease</keyword>
<evidence type="ECO:0000313" key="8">
    <source>
        <dbReference type="EMBL" id="QPJ65757.1"/>
    </source>
</evidence>
<dbReference type="Pfam" id="PF08340">
    <property type="entry name" value="YicC-like_C"/>
    <property type="match status" value="1"/>
</dbReference>
<dbReference type="PANTHER" id="PTHR30636">
    <property type="entry name" value="UPF0701 PROTEIN YICC"/>
    <property type="match status" value="1"/>
</dbReference>
<dbReference type="Proteomes" id="UP000594464">
    <property type="component" value="Chromosome"/>
</dbReference>
<dbReference type="GO" id="GO:0004521">
    <property type="term" value="F:RNA endonuclease activity"/>
    <property type="evidence" value="ECO:0007669"/>
    <property type="project" value="InterPro"/>
</dbReference>
<evidence type="ECO:0000256" key="1">
    <source>
        <dbReference type="ARBA" id="ARBA00001968"/>
    </source>
</evidence>
<comment type="cofactor">
    <cofactor evidence="1">
        <name>a divalent metal cation</name>
        <dbReference type="ChEBI" id="CHEBI:60240"/>
    </cofactor>
</comment>
<dbReference type="InterPro" id="IPR013551">
    <property type="entry name" value="YicC-like_C"/>
</dbReference>
<evidence type="ECO:0000313" key="9">
    <source>
        <dbReference type="Proteomes" id="UP000594464"/>
    </source>
</evidence>
<dbReference type="GO" id="GO:0016787">
    <property type="term" value="F:hydrolase activity"/>
    <property type="evidence" value="ECO:0007669"/>
    <property type="project" value="UniProtKB-KW"/>
</dbReference>
<organism evidence="8 9">
    <name type="scientific">Candidatus Nitrohelix vancouverensis</name>
    <dbReference type="NCBI Taxonomy" id="2705534"/>
    <lineage>
        <taxon>Bacteria</taxon>
        <taxon>Pseudomonadati</taxon>
        <taxon>Nitrospinota/Tectimicrobiota group</taxon>
        <taxon>Nitrospinota</taxon>
        <taxon>Nitrospinia</taxon>
        <taxon>Nitrospinales</taxon>
        <taxon>Nitrospinaceae</taxon>
        <taxon>Candidatus Nitrohelix</taxon>
    </lineage>
</organism>